<keyword evidence="2" id="KW-0472">Membrane</keyword>
<keyword evidence="2" id="KW-0564">Palmitate</keyword>
<dbReference type="Proteomes" id="UP000249229">
    <property type="component" value="Unassembled WGS sequence"/>
</dbReference>
<proteinExistence type="inferred from homology"/>
<keyword evidence="2" id="KW-0812">Transmembrane</keyword>
<dbReference type="Gene3D" id="2.20.200.10">
    <property type="entry name" value="Outer membrane efflux proteins (OEP)"/>
    <property type="match status" value="1"/>
</dbReference>
<dbReference type="Gene3D" id="1.20.1600.10">
    <property type="entry name" value="Outer membrane efflux proteins (OEP)"/>
    <property type="match status" value="1"/>
</dbReference>
<dbReference type="SUPFAM" id="SSF56954">
    <property type="entry name" value="Outer membrane efflux proteins (OEP)"/>
    <property type="match status" value="1"/>
</dbReference>
<name>A0A2W5P5H1_9SPHN</name>
<dbReference type="EMBL" id="QFQI01000005">
    <property type="protein sequence ID" value="PZQ60424.1"/>
    <property type="molecule type" value="Genomic_DNA"/>
</dbReference>
<sequence length="498" mass="52942">MIRPLGVLLASASLAGCSLAPRYVRPAAPVPPSWPTGDAYLRQSEAALPSVTYRDIFRDPRLQAIIDRALANNRDLRVAVANIEATRAQYRIQRADLFPQVNATGAYSYRHNGGNGVATGTNTGTGTGTGGTGTGGTGTTVLSSSNSSFQAQLGLTAFEIDLFGRVRSLTGAALSRYFAQEAAARATRLTLVGDIATAWLTYAADHSLLTVAEQTAAAARVSVRLTDARRRGGVAPRTDVRQAEQILATAEADLAEQRTALAQDVNALQLLVGVPVDPALLPRSIEEAAQAIGELPAGIDSGVLLRRPDVVQAEYSLRAFNAEIGAARAELFPRISLTGLVGFASTALRTLFDGGFNWSVAPNASYPIFRAGAGRAGVDYSVAQRDAVLASYELTIQTAFREVSDALARRGTITDQLAANQRFYEAAADTLNLTNARYRGGIDTYLTSLDAQRQLYAAQRTLVQTRLVRATNLVTLYRTLGGDSLLDATDQGPQPVVR</sequence>
<evidence type="ECO:0000256" key="1">
    <source>
        <dbReference type="ARBA" id="ARBA00007613"/>
    </source>
</evidence>
<dbReference type="AlphaFoldDB" id="A0A2W5P5H1"/>
<organism evidence="3 4">
    <name type="scientific">Sphingomonas taxi</name>
    <dbReference type="NCBI Taxonomy" id="1549858"/>
    <lineage>
        <taxon>Bacteria</taxon>
        <taxon>Pseudomonadati</taxon>
        <taxon>Pseudomonadota</taxon>
        <taxon>Alphaproteobacteria</taxon>
        <taxon>Sphingomonadales</taxon>
        <taxon>Sphingomonadaceae</taxon>
        <taxon>Sphingomonas</taxon>
    </lineage>
</organism>
<comment type="caution">
    <text evidence="3">The sequence shown here is derived from an EMBL/GenBank/DDBJ whole genome shotgun (WGS) entry which is preliminary data.</text>
</comment>
<evidence type="ECO:0000256" key="2">
    <source>
        <dbReference type="RuleBase" id="RU362097"/>
    </source>
</evidence>
<dbReference type="PANTHER" id="PTHR30203">
    <property type="entry name" value="OUTER MEMBRANE CATION EFFLUX PROTEIN"/>
    <property type="match status" value="1"/>
</dbReference>
<dbReference type="PROSITE" id="PS51257">
    <property type="entry name" value="PROKAR_LIPOPROTEIN"/>
    <property type="match status" value="1"/>
</dbReference>
<dbReference type="GO" id="GO:0005886">
    <property type="term" value="C:plasma membrane"/>
    <property type="evidence" value="ECO:0007669"/>
    <property type="project" value="UniProtKB-SubCell"/>
</dbReference>
<comment type="subcellular location">
    <subcellularLocation>
        <location evidence="2">Cell membrane</location>
        <topology evidence="2">Lipid-anchor</topology>
    </subcellularLocation>
</comment>
<evidence type="ECO:0000313" key="4">
    <source>
        <dbReference type="Proteomes" id="UP000249229"/>
    </source>
</evidence>
<dbReference type="PANTHER" id="PTHR30203:SF32">
    <property type="entry name" value="CATION EFFLUX SYSTEM PROTEIN CUSC"/>
    <property type="match status" value="1"/>
</dbReference>
<dbReference type="Pfam" id="PF02321">
    <property type="entry name" value="OEP"/>
    <property type="match status" value="2"/>
</dbReference>
<dbReference type="GO" id="GO:0015562">
    <property type="term" value="F:efflux transmembrane transporter activity"/>
    <property type="evidence" value="ECO:0007669"/>
    <property type="project" value="InterPro"/>
</dbReference>
<protein>
    <submittedName>
        <fullName evidence="3">Transporter</fullName>
    </submittedName>
</protein>
<dbReference type="NCBIfam" id="TIGR01845">
    <property type="entry name" value="outer_NodT"/>
    <property type="match status" value="1"/>
</dbReference>
<accession>A0A2W5P5H1</accession>
<keyword evidence="2" id="KW-1134">Transmembrane beta strand</keyword>
<keyword evidence="2" id="KW-0449">Lipoprotein</keyword>
<dbReference type="InterPro" id="IPR003423">
    <property type="entry name" value="OMP_efflux"/>
</dbReference>
<gene>
    <name evidence="3" type="ORF">DI544_08395</name>
</gene>
<dbReference type="InterPro" id="IPR010131">
    <property type="entry name" value="MdtP/NodT-like"/>
</dbReference>
<reference evidence="3 4" key="1">
    <citation type="submission" date="2017-08" db="EMBL/GenBank/DDBJ databases">
        <title>Infants hospitalized years apart are colonized by the same room-sourced microbial strains.</title>
        <authorList>
            <person name="Brooks B."/>
            <person name="Olm M.R."/>
            <person name="Firek B.A."/>
            <person name="Baker R."/>
            <person name="Thomas B.C."/>
            <person name="Morowitz M.J."/>
            <person name="Banfield J.F."/>
        </authorList>
    </citation>
    <scope>NUCLEOTIDE SEQUENCE [LARGE SCALE GENOMIC DNA]</scope>
    <source>
        <strain evidence="3">S2_005_001_R1_22</strain>
    </source>
</reference>
<evidence type="ECO:0000313" key="3">
    <source>
        <dbReference type="EMBL" id="PZQ60424.1"/>
    </source>
</evidence>
<comment type="similarity">
    <text evidence="1 2">Belongs to the outer membrane factor (OMF) (TC 1.B.17) family.</text>
</comment>